<dbReference type="PANTHER" id="PTHR38593">
    <property type="entry name" value="BLR2558 PROTEIN"/>
    <property type="match status" value="1"/>
</dbReference>
<dbReference type="Gene3D" id="1.20.1260.10">
    <property type="match status" value="1"/>
</dbReference>
<feature type="signal peptide" evidence="2">
    <location>
        <begin position="1"/>
        <end position="26"/>
    </location>
</feature>
<keyword evidence="1" id="KW-0812">Transmembrane</keyword>
<dbReference type="InterPro" id="IPR012347">
    <property type="entry name" value="Ferritin-like"/>
</dbReference>
<keyword evidence="5" id="KW-1185">Reference proteome</keyword>
<evidence type="ECO:0000313" key="5">
    <source>
        <dbReference type="Proteomes" id="UP001603013"/>
    </source>
</evidence>
<proteinExistence type="predicted"/>
<keyword evidence="1" id="KW-1133">Transmembrane helix</keyword>
<feature type="transmembrane region" description="Helical" evidence="1">
    <location>
        <begin position="195"/>
        <end position="218"/>
    </location>
</feature>
<evidence type="ECO:0000256" key="1">
    <source>
        <dbReference type="SAM" id="Phobius"/>
    </source>
</evidence>
<dbReference type="EMBL" id="JBIBSM010000012">
    <property type="protein sequence ID" value="MFF8278818.1"/>
    <property type="molecule type" value="Genomic_DNA"/>
</dbReference>
<dbReference type="PANTHER" id="PTHR38593:SF1">
    <property type="entry name" value="BLR2558 PROTEIN"/>
    <property type="match status" value="1"/>
</dbReference>
<name>A0ABW6YGB9_9ACTN</name>
<evidence type="ECO:0000256" key="2">
    <source>
        <dbReference type="SAM" id="SignalP"/>
    </source>
</evidence>
<keyword evidence="2" id="KW-0732">Signal</keyword>
<feature type="domain" description="DUF4142" evidence="3">
    <location>
        <begin position="32"/>
        <end position="166"/>
    </location>
</feature>
<dbReference type="RefSeq" id="WP_391935901.1">
    <property type="nucleotide sequence ID" value="NZ_JBIBSM010000012.1"/>
</dbReference>
<keyword evidence="1" id="KW-0472">Membrane</keyword>
<feature type="chain" id="PRO_5046088050" evidence="2">
    <location>
        <begin position="27"/>
        <end position="228"/>
    </location>
</feature>
<dbReference type="Proteomes" id="UP001603013">
    <property type="component" value="Unassembled WGS sequence"/>
</dbReference>
<sequence>MRVTRLTSVTALVIAIAASTAPYAAAATVSDQDTGFVRSAHQGNLAEMAAGQDAQKHATSACVKEVGRVLVRDHGKLDADVKALAAKLHIALPAAPTAEQKAELASVRAKAGTSAYDTAWLKSQDAAHTKTLARIDSELKTGHNAEVKAAARAARPVVVMHLDMVRGGVCHAAKDAGAVRAGSGGLLAAEGSDTLAAAGVASLAGGGLLAVLGAAWLIRGRRRTNQDR</sequence>
<evidence type="ECO:0000259" key="3">
    <source>
        <dbReference type="Pfam" id="PF13628"/>
    </source>
</evidence>
<dbReference type="Pfam" id="PF13628">
    <property type="entry name" value="DUF4142"/>
    <property type="match status" value="1"/>
</dbReference>
<evidence type="ECO:0000313" key="4">
    <source>
        <dbReference type="EMBL" id="MFF8278818.1"/>
    </source>
</evidence>
<protein>
    <submittedName>
        <fullName evidence="4">DUF4142 domain-containing protein</fullName>
    </submittedName>
</protein>
<accession>A0ABW6YGB9</accession>
<gene>
    <name evidence="4" type="ORF">ACF05T_22300</name>
</gene>
<organism evidence="4 5">
    <name type="scientific">Streptomyces lateritius</name>
    <dbReference type="NCBI Taxonomy" id="67313"/>
    <lineage>
        <taxon>Bacteria</taxon>
        <taxon>Bacillati</taxon>
        <taxon>Actinomycetota</taxon>
        <taxon>Actinomycetes</taxon>
        <taxon>Kitasatosporales</taxon>
        <taxon>Streptomycetaceae</taxon>
        <taxon>Streptomyces</taxon>
    </lineage>
</organism>
<reference evidence="4 5" key="1">
    <citation type="submission" date="2024-10" db="EMBL/GenBank/DDBJ databases">
        <title>The Natural Products Discovery Center: Release of the First 8490 Sequenced Strains for Exploring Actinobacteria Biosynthetic Diversity.</title>
        <authorList>
            <person name="Kalkreuter E."/>
            <person name="Kautsar S.A."/>
            <person name="Yang D."/>
            <person name="Bader C.D."/>
            <person name="Teijaro C.N."/>
            <person name="Fluegel L."/>
            <person name="Davis C.M."/>
            <person name="Simpson J.R."/>
            <person name="Lauterbach L."/>
            <person name="Steele A.D."/>
            <person name="Gui C."/>
            <person name="Meng S."/>
            <person name="Li G."/>
            <person name="Viehrig K."/>
            <person name="Ye F."/>
            <person name="Su P."/>
            <person name="Kiefer A.F."/>
            <person name="Nichols A."/>
            <person name="Cepeda A.J."/>
            <person name="Yan W."/>
            <person name="Fan B."/>
            <person name="Jiang Y."/>
            <person name="Adhikari A."/>
            <person name="Zheng C.-J."/>
            <person name="Schuster L."/>
            <person name="Cowan T.M."/>
            <person name="Smanski M.J."/>
            <person name="Chevrette M.G."/>
            <person name="De Carvalho L.P.S."/>
            <person name="Shen B."/>
        </authorList>
    </citation>
    <scope>NUCLEOTIDE SEQUENCE [LARGE SCALE GENOMIC DNA]</scope>
    <source>
        <strain evidence="4 5">NPDC015755</strain>
    </source>
</reference>
<dbReference type="InterPro" id="IPR025419">
    <property type="entry name" value="DUF4142"/>
</dbReference>
<comment type="caution">
    <text evidence="4">The sequence shown here is derived from an EMBL/GenBank/DDBJ whole genome shotgun (WGS) entry which is preliminary data.</text>
</comment>